<dbReference type="PANTHER" id="PTHR46292">
    <property type="entry name" value="COILED-COIL DOMAIN-CONTAINING PROTEIN 102A"/>
    <property type="match status" value="1"/>
</dbReference>
<organism evidence="4 5">
    <name type="scientific">Chrysochloris asiatica</name>
    <name type="common">Cape golden mole</name>
    <dbReference type="NCBI Taxonomy" id="185453"/>
    <lineage>
        <taxon>Eukaryota</taxon>
        <taxon>Metazoa</taxon>
        <taxon>Chordata</taxon>
        <taxon>Craniata</taxon>
        <taxon>Vertebrata</taxon>
        <taxon>Euteleostomi</taxon>
        <taxon>Mammalia</taxon>
        <taxon>Eutheria</taxon>
        <taxon>Afrotheria</taxon>
        <taxon>Chrysochloridae</taxon>
        <taxon>Chrysochlorinae</taxon>
        <taxon>Chrysochloris</taxon>
    </lineage>
</organism>
<keyword evidence="1 2" id="KW-0175">Coiled coil</keyword>
<accession>A0A9B0WHP5</accession>
<feature type="compositionally biased region" description="Polar residues" evidence="3">
    <location>
        <begin position="395"/>
        <end position="410"/>
    </location>
</feature>
<proteinExistence type="predicted"/>
<dbReference type="Gene3D" id="1.10.287.1490">
    <property type="match status" value="1"/>
</dbReference>
<dbReference type="GeneID" id="102842430"/>
<gene>
    <name evidence="5" type="primary">CCDC102B</name>
</gene>
<evidence type="ECO:0000256" key="1">
    <source>
        <dbReference type="ARBA" id="ARBA00023054"/>
    </source>
</evidence>
<dbReference type="AlphaFoldDB" id="A0A9B0WHP5"/>
<sequence>MNLDSIHRLIAEAEIFQMQRSSLKAPFDTAVPASPLRETCPSHMPPSGLQSHTPQIACVRSHPSEWDFSEELRLRELEEAKARAALMEKTMRWWSDCTANWREKWSKVRAERNSAKEEGRQLRLKLEMTMKELSALKKKQRLSHEKDMLEVQVTQDLKCPTSSETFYVLKDQYQLGSQTREYLEINESSIKENTNSKEEGVIINPLRSDENMKLSLGCSDVFKHCSPGNSSVKSELRLQTINLPLEIEVPEMSTVQGALDEFKKILGKEREMRSSLEKELEQLESALSVWKWKYEELRERKATHLKEVNIFHGQQENEVEGLSGDVKEGSKCQSSQEREICELRAELERLQAENTLERSQREILETERQELEKENRRLKVQVRKMEELLDRRNKLSTSSQGPVLKTSQIELQEKNKAAAEPPETLRTSKSQEVLSYIMPAQSTSNHS</sequence>
<name>A0A9B0WHP5_CHRAS</name>
<feature type="region of interest" description="Disordered" evidence="3">
    <location>
        <begin position="390"/>
        <end position="447"/>
    </location>
</feature>
<evidence type="ECO:0000256" key="2">
    <source>
        <dbReference type="SAM" id="Coils"/>
    </source>
</evidence>
<dbReference type="OrthoDB" id="5984396at2759"/>
<reference evidence="5" key="1">
    <citation type="submission" date="2025-08" db="UniProtKB">
        <authorList>
            <consortium name="RefSeq"/>
        </authorList>
    </citation>
    <scope>IDENTIFICATION</scope>
    <source>
        <tissue evidence="5">Spleen</tissue>
    </source>
</reference>
<evidence type="ECO:0000313" key="4">
    <source>
        <dbReference type="Proteomes" id="UP000504623"/>
    </source>
</evidence>
<dbReference type="Proteomes" id="UP000504623">
    <property type="component" value="Unplaced"/>
</dbReference>
<keyword evidence="4" id="KW-1185">Reference proteome</keyword>
<dbReference type="PANTHER" id="PTHR46292:SF2">
    <property type="entry name" value="COILED-COIL DOMAIN-CONTAINING PROTEIN 102B"/>
    <property type="match status" value="1"/>
</dbReference>
<evidence type="ECO:0000313" key="5">
    <source>
        <dbReference type="RefSeq" id="XP_006837649.1"/>
    </source>
</evidence>
<feature type="coiled-coil region" evidence="2">
    <location>
        <begin position="266"/>
        <end position="300"/>
    </location>
</feature>
<evidence type="ECO:0000256" key="3">
    <source>
        <dbReference type="SAM" id="MobiDB-lite"/>
    </source>
</evidence>
<protein>
    <submittedName>
        <fullName evidence="5">Coiled-coil domain-containing protein 102B</fullName>
    </submittedName>
</protein>
<dbReference type="CTD" id="79839"/>
<dbReference type="RefSeq" id="XP_006837649.1">
    <property type="nucleotide sequence ID" value="XM_006837586.1"/>
</dbReference>